<organism evidence="2 3">
    <name type="scientific">Cryomorpha ignava</name>
    <dbReference type="NCBI Taxonomy" id="101383"/>
    <lineage>
        <taxon>Bacteria</taxon>
        <taxon>Pseudomonadati</taxon>
        <taxon>Bacteroidota</taxon>
        <taxon>Flavobacteriia</taxon>
        <taxon>Flavobacteriales</taxon>
        <taxon>Cryomorphaceae</taxon>
        <taxon>Cryomorpha</taxon>
    </lineage>
</organism>
<evidence type="ECO:0000256" key="1">
    <source>
        <dbReference type="SAM" id="SignalP"/>
    </source>
</evidence>
<keyword evidence="3" id="KW-1185">Reference proteome</keyword>
<dbReference type="Gene3D" id="3.40.30.10">
    <property type="entry name" value="Glutaredoxin"/>
    <property type="match status" value="1"/>
</dbReference>
<evidence type="ECO:0000313" key="3">
    <source>
        <dbReference type="Proteomes" id="UP000486602"/>
    </source>
</evidence>
<accession>A0A7K3WLS7</accession>
<name>A0A7K3WLS7_9FLAO</name>
<comment type="caution">
    <text evidence="2">The sequence shown here is derived from an EMBL/GenBank/DDBJ whole genome shotgun (WGS) entry which is preliminary data.</text>
</comment>
<evidence type="ECO:0000313" key="2">
    <source>
        <dbReference type="EMBL" id="NEN22414.1"/>
    </source>
</evidence>
<dbReference type="SUPFAM" id="SSF52833">
    <property type="entry name" value="Thioredoxin-like"/>
    <property type="match status" value="1"/>
</dbReference>
<reference evidence="2 3" key="1">
    <citation type="submission" date="2020-02" db="EMBL/GenBank/DDBJ databases">
        <title>Out from the shadows clarifying the taxonomy of the family Cryomorphaceae and related taxa by utilizing the GTDB taxonomic framework.</title>
        <authorList>
            <person name="Bowman J.P."/>
        </authorList>
    </citation>
    <scope>NUCLEOTIDE SEQUENCE [LARGE SCALE GENOMIC DNA]</scope>
    <source>
        <strain evidence="2 3">QSSC 1-22</strain>
    </source>
</reference>
<dbReference type="RefSeq" id="WP_163283143.1">
    <property type="nucleotide sequence ID" value="NZ_JAAGVY010000003.1"/>
</dbReference>
<gene>
    <name evidence="2" type="ORF">G3O08_02720</name>
</gene>
<feature type="chain" id="PRO_5029524776" description="TlpA family protein disulfide reductase" evidence="1">
    <location>
        <begin position="23"/>
        <end position="458"/>
    </location>
</feature>
<dbReference type="Proteomes" id="UP000486602">
    <property type="component" value="Unassembled WGS sequence"/>
</dbReference>
<proteinExistence type="predicted"/>
<keyword evidence="1" id="KW-0732">Signal</keyword>
<dbReference type="InterPro" id="IPR036249">
    <property type="entry name" value="Thioredoxin-like_sf"/>
</dbReference>
<dbReference type="EMBL" id="JAAGVY010000003">
    <property type="protein sequence ID" value="NEN22414.1"/>
    <property type="molecule type" value="Genomic_DNA"/>
</dbReference>
<evidence type="ECO:0008006" key="4">
    <source>
        <dbReference type="Google" id="ProtNLM"/>
    </source>
</evidence>
<sequence>MTIYRGLSILFVLFCLSAKAQKAEISGIAKEWSGKEIRLLIENDPITKTFRQVDSDTIVSDGSFKLTVDTSETALYWLAVKRFKSPIWISPATVYPISIIPKPENILVDTWQNGSFEYAFLALDAVDVNKMLADFDTKYYDFYLDNSRFIGTSQLKRKVAAYAEEQKTDSANAFIHTYQIYTFAEMKLSSGFKKSDLFEEYLNDKPIELQNIAWFDFFNLFYADYFQTYDLKFGGATIANRLKTGLPPDSLSILFKQDDFLQNDTIRQLVILKSISESYSNPAYPLDKLIAIVNLIGETPASTEVGAIANRLKAKMENTLIDSNLATISKNWKPGYIAEQDTLPTILMVTTEGSTASEKEALVLKSLFEKYEGIAHFAEVRISDGSKPATRPWKVYYPQNQMQFLDHFNIYGFPHFIWVDGNGTIRENGIEKPSEGLESRLFKVQTETDNRNRIKVGQ</sequence>
<feature type="signal peptide" evidence="1">
    <location>
        <begin position="1"/>
        <end position="22"/>
    </location>
</feature>
<protein>
    <recommendedName>
        <fullName evidence="4">TlpA family protein disulfide reductase</fullName>
    </recommendedName>
</protein>
<dbReference type="AlphaFoldDB" id="A0A7K3WLS7"/>